<keyword evidence="3" id="KW-1185">Reference proteome</keyword>
<accession>A0A1G7UAL3</accession>
<evidence type="ECO:0000313" key="3">
    <source>
        <dbReference type="Proteomes" id="UP000198972"/>
    </source>
</evidence>
<protein>
    <submittedName>
        <fullName evidence="2">Uncharacterized protein</fullName>
    </submittedName>
</protein>
<dbReference type="EMBL" id="FNBG01000043">
    <property type="protein sequence ID" value="SDG43800.1"/>
    <property type="molecule type" value="Genomic_DNA"/>
</dbReference>
<name>A0A1G7UAL3_9BACL</name>
<organism evidence="2 3">
    <name type="scientific">Fontibacillus panacisegetis</name>
    <dbReference type="NCBI Taxonomy" id="670482"/>
    <lineage>
        <taxon>Bacteria</taxon>
        <taxon>Bacillati</taxon>
        <taxon>Bacillota</taxon>
        <taxon>Bacilli</taxon>
        <taxon>Bacillales</taxon>
        <taxon>Paenibacillaceae</taxon>
        <taxon>Fontibacillus</taxon>
    </lineage>
</organism>
<evidence type="ECO:0000313" key="2">
    <source>
        <dbReference type="EMBL" id="SDG43800.1"/>
    </source>
</evidence>
<gene>
    <name evidence="2" type="ORF">SAMN04488542_1435</name>
</gene>
<dbReference type="RefSeq" id="WP_175471517.1">
    <property type="nucleotide sequence ID" value="NZ_FNBG01000043.1"/>
</dbReference>
<feature type="region of interest" description="Disordered" evidence="1">
    <location>
        <begin position="1"/>
        <end position="57"/>
    </location>
</feature>
<feature type="compositionally biased region" description="Polar residues" evidence="1">
    <location>
        <begin position="22"/>
        <end position="35"/>
    </location>
</feature>
<dbReference type="STRING" id="670482.SAMN04488542_1435"/>
<evidence type="ECO:0000256" key="1">
    <source>
        <dbReference type="SAM" id="MobiDB-lite"/>
    </source>
</evidence>
<feature type="compositionally biased region" description="Basic and acidic residues" evidence="1">
    <location>
        <begin position="36"/>
        <end position="57"/>
    </location>
</feature>
<dbReference type="AlphaFoldDB" id="A0A1G7UAL3"/>
<dbReference type="Proteomes" id="UP000198972">
    <property type="component" value="Unassembled WGS sequence"/>
</dbReference>
<proteinExistence type="predicted"/>
<sequence>MTRSKAGIDKNLQNVVGDLDQSPVNSHHAQQLQQKVNDRRQEAKQNHQKEIDMDPSH</sequence>
<reference evidence="2 3" key="1">
    <citation type="submission" date="2016-10" db="EMBL/GenBank/DDBJ databases">
        <authorList>
            <person name="de Groot N.N."/>
        </authorList>
    </citation>
    <scope>NUCLEOTIDE SEQUENCE [LARGE SCALE GENOMIC DNA]</scope>
    <source>
        <strain evidence="2 3">DSM 28129</strain>
    </source>
</reference>